<keyword evidence="2" id="KW-0645">Protease</keyword>
<keyword evidence="4" id="KW-0378">Hydrolase</keyword>
<name>A0A0W0ZZS4_9GAMM</name>
<comment type="similarity">
    <text evidence="1">Belongs to the peptidase M20A family.</text>
</comment>
<evidence type="ECO:0000256" key="1">
    <source>
        <dbReference type="ARBA" id="ARBA00006247"/>
    </source>
</evidence>
<evidence type="ECO:0000256" key="5">
    <source>
        <dbReference type="ARBA" id="ARBA00022833"/>
    </source>
</evidence>
<dbReference type="InterPro" id="IPR002933">
    <property type="entry name" value="Peptidase_M20"/>
</dbReference>
<dbReference type="PANTHER" id="PTHR45962:SF1">
    <property type="entry name" value="N-FATTY-ACYL-AMINO ACID SYNTHASE_HYDROLASE PM20D1"/>
    <property type="match status" value="1"/>
</dbReference>
<dbReference type="STRING" id="66969.Lwal_2656"/>
<evidence type="ECO:0000256" key="6">
    <source>
        <dbReference type="SAM" id="SignalP"/>
    </source>
</evidence>
<dbReference type="InterPro" id="IPR001261">
    <property type="entry name" value="ArgE/DapE_CS"/>
</dbReference>
<evidence type="ECO:0000313" key="8">
    <source>
        <dbReference type="EMBL" id="KTD74615.1"/>
    </source>
</evidence>
<organism evidence="8 9">
    <name type="scientific">Legionella waltersii</name>
    <dbReference type="NCBI Taxonomy" id="66969"/>
    <lineage>
        <taxon>Bacteria</taxon>
        <taxon>Pseudomonadati</taxon>
        <taxon>Pseudomonadota</taxon>
        <taxon>Gammaproteobacteria</taxon>
        <taxon>Legionellales</taxon>
        <taxon>Legionellaceae</taxon>
        <taxon>Legionella</taxon>
    </lineage>
</organism>
<feature type="signal peptide" evidence="6">
    <location>
        <begin position="1"/>
        <end position="24"/>
    </location>
</feature>
<evidence type="ECO:0000313" key="9">
    <source>
        <dbReference type="Proteomes" id="UP000054729"/>
    </source>
</evidence>
<dbReference type="EMBL" id="LNZB01000060">
    <property type="protein sequence ID" value="KTD74615.1"/>
    <property type="molecule type" value="Genomic_DNA"/>
</dbReference>
<dbReference type="NCBIfam" id="NF006596">
    <property type="entry name" value="PRK09133.1"/>
    <property type="match status" value="1"/>
</dbReference>
<keyword evidence="5" id="KW-0862">Zinc</keyword>
<keyword evidence="3" id="KW-0479">Metal-binding</keyword>
<protein>
    <submittedName>
        <fullName evidence="8">Zinc metalloprotein</fullName>
    </submittedName>
</protein>
<dbReference type="InterPro" id="IPR011650">
    <property type="entry name" value="Peptidase_M20_dimer"/>
</dbReference>
<dbReference type="PATRIC" id="fig|66969.6.peg.2872"/>
<dbReference type="GO" id="GO:0006508">
    <property type="term" value="P:proteolysis"/>
    <property type="evidence" value="ECO:0007669"/>
    <property type="project" value="UniProtKB-KW"/>
</dbReference>
<dbReference type="Proteomes" id="UP000054729">
    <property type="component" value="Unassembled WGS sequence"/>
</dbReference>
<dbReference type="PROSITE" id="PS00758">
    <property type="entry name" value="ARGE_DAPE_CPG2_1"/>
    <property type="match status" value="1"/>
</dbReference>
<comment type="caution">
    <text evidence="8">The sequence shown here is derived from an EMBL/GenBank/DDBJ whole genome shotgun (WGS) entry which is preliminary data.</text>
</comment>
<dbReference type="SUPFAM" id="SSF55031">
    <property type="entry name" value="Bacterial exopeptidase dimerisation domain"/>
    <property type="match status" value="1"/>
</dbReference>
<keyword evidence="9" id="KW-1185">Reference proteome</keyword>
<dbReference type="OrthoDB" id="3665926at2"/>
<keyword evidence="6" id="KW-0732">Signal</keyword>
<feature type="domain" description="Peptidase M20 dimerisation" evidence="7">
    <location>
        <begin position="219"/>
        <end position="365"/>
    </location>
</feature>
<dbReference type="Gene3D" id="3.30.70.360">
    <property type="match status" value="1"/>
</dbReference>
<sequence length="468" mass="51404">MNLKTITNLLCSLLVVSLSGVTEANTTRPEAEQKLAHDIFKQYIEIQSGFTTGATTPVVEATVKRLKEAGFTDKDIFVGGASPKKANLVVRYRGTGELKPILLLAHIDVVEAKRSDWHTDPFQFVEKEGYFYGRGTTDDKDQAAIWIANLIQYKKEGFKPNRDIIVALTADEEGSSPYNGVRWLLKNHKHLIDADFALNEGGWGDASEGKKLANNIQVSEKYILNFQVEARNKGGHSSLPTQDNAIYQLAGALGQLAKVEFPYGVNEVTSAYLKERAASEKGPIKADMLAAANGSVDAMKRLAKLNPQWNATLHTTCTPTLVEAGHAMNALPQQAVATINCRVLPDETPESVEQSLQKAIQDPNVKLVRQGAITKGPSSTLRNDVLNTVRTVTNEFWPSVPTIPVMVMGATDGRFLRAAGIQTYGISGLFVNHDDVRAHGQDERISVQGFYESQAYLYELVKRFASKK</sequence>
<dbReference type="GO" id="GO:0008233">
    <property type="term" value="F:peptidase activity"/>
    <property type="evidence" value="ECO:0007669"/>
    <property type="project" value="UniProtKB-KW"/>
</dbReference>
<dbReference type="PANTHER" id="PTHR45962">
    <property type="entry name" value="N-FATTY-ACYL-AMINO ACID SYNTHASE/HYDROLASE PM20D1"/>
    <property type="match status" value="1"/>
</dbReference>
<reference evidence="8 9" key="1">
    <citation type="submission" date="2015-11" db="EMBL/GenBank/DDBJ databases">
        <title>Genomic analysis of 38 Legionella species identifies large and diverse effector repertoires.</title>
        <authorList>
            <person name="Burstein D."/>
            <person name="Amaro F."/>
            <person name="Zusman T."/>
            <person name="Lifshitz Z."/>
            <person name="Cohen O."/>
            <person name="Gilbert J.A."/>
            <person name="Pupko T."/>
            <person name="Shuman H.A."/>
            <person name="Segal G."/>
        </authorList>
    </citation>
    <scope>NUCLEOTIDE SEQUENCE [LARGE SCALE GENOMIC DNA]</scope>
    <source>
        <strain evidence="8 9">ATCC 51914</strain>
    </source>
</reference>
<dbReference type="Pfam" id="PF07687">
    <property type="entry name" value="M20_dimer"/>
    <property type="match status" value="1"/>
</dbReference>
<evidence type="ECO:0000256" key="4">
    <source>
        <dbReference type="ARBA" id="ARBA00022801"/>
    </source>
</evidence>
<dbReference type="Pfam" id="PF01546">
    <property type="entry name" value="Peptidase_M20"/>
    <property type="match status" value="1"/>
</dbReference>
<dbReference type="GO" id="GO:0046872">
    <property type="term" value="F:metal ion binding"/>
    <property type="evidence" value="ECO:0007669"/>
    <property type="project" value="UniProtKB-KW"/>
</dbReference>
<evidence type="ECO:0000256" key="2">
    <source>
        <dbReference type="ARBA" id="ARBA00022670"/>
    </source>
</evidence>
<proteinExistence type="inferred from homology"/>
<dbReference type="Gene3D" id="1.10.150.900">
    <property type="match status" value="1"/>
</dbReference>
<dbReference type="InterPro" id="IPR036264">
    <property type="entry name" value="Bact_exopeptidase_dim_dom"/>
</dbReference>
<accession>A0A0W0ZZS4</accession>
<dbReference type="InterPro" id="IPR047177">
    <property type="entry name" value="Pept_M20A"/>
</dbReference>
<feature type="chain" id="PRO_5006919233" evidence="6">
    <location>
        <begin position="25"/>
        <end position="468"/>
    </location>
</feature>
<dbReference type="Gene3D" id="3.40.630.10">
    <property type="entry name" value="Zn peptidases"/>
    <property type="match status" value="1"/>
</dbReference>
<dbReference type="RefSeq" id="WP_058481290.1">
    <property type="nucleotide sequence ID" value="NZ_CAAAIQ010000032.1"/>
</dbReference>
<evidence type="ECO:0000256" key="3">
    <source>
        <dbReference type="ARBA" id="ARBA00022723"/>
    </source>
</evidence>
<gene>
    <name evidence="8" type="ORF">Lwal_2656</name>
</gene>
<dbReference type="SUPFAM" id="SSF53187">
    <property type="entry name" value="Zn-dependent exopeptidases"/>
    <property type="match status" value="1"/>
</dbReference>
<evidence type="ECO:0000259" key="7">
    <source>
        <dbReference type="Pfam" id="PF07687"/>
    </source>
</evidence>
<dbReference type="AlphaFoldDB" id="A0A0W0ZZS4"/>